<keyword evidence="2" id="KW-0472">Membrane</keyword>
<evidence type="ECO:0000256" key="1">
    <source>
        <dbReference type="SAM" id="MobiDB-lite"/>
    </source>
</evidence>
<reference evidence="4" key="1">
    <citation type="journal article" date="2019" name="Int. J. Syst. Evol. Microbiol.">
        <title>The Global Catalogue of Microorganisms (GCM) 10K type strain sequencing project: providing services to taxonomists for standard genome sequencing and annotation.</title>
        <authorList>
            <consortium name="The Broad Institute Genomics Platform"/>
            <consortium name="The Broad Institute Genome Sequencing Center for Infectious Disease"/>
            <person name="Wu L."/>
            <person name="Ma J."/>
        </authorList>
    </citation>
    <scope>NUCLEOTIDE SEQUENCE [LARGE SCALE GENOMIC DNA]</scope>
    <source>
        <strain evidence="4">JCM 11756</strain>
    </source>
</reference>
<protein>
    <recommendedName>
        <fullName evidence="5">Secreted protein</fullName>
    </recommendedName>
</protein>
<dbReference type="Proteomes" id="UP001500973">
    <property type="component" value="Unassembled WGS sequence"/>
</dbReference>
<accession>A0ABP4JVY2</accession>
<evidence type="ECO:0000313" key="4">
    <source>
        <dbReference type="Proteomes" id="UP001500973"/>
    </source>
</evidence>
<keyword evidence="2" id="KW-0812">Transmembrane</keyword>
<keyword evidence="2" id="KW-1133">Transmembrane helix</keyword>
<name>A0ABP4JVY2_9ACTN</name>
<gene>
    <name evidence="3" type="ORF">GCM10009601_53400</name>
</gene>
<evidence type="ECO:0000313" key="3">
    <source>
        <dbReference type="EMBL" id="GAA1432447.1"/>
    </source>
</evidence>
<feature type="region of interest" description="Disordered" evidence="1">
    <location>
        <begin position="46"/>
        <end position="86"/>
    </location>
</feature>
<proteinExistence type="predicted"/>
<dbReference type="EMBL" id="BAAAIZ010000096">
    <property type="protein sequence ID" value="GAA1432447.1"/>
    <property type="molecule type" value="Genomic_DNA"/>
</dbReference>
<keyword evidence="4" id="KW-1185">Reference proteome</keyword>
<comment type="caution">
    <text evidence="3">The sequence shown here is derived from an EMBL/GenBank/DDBJ whole genome shotgun (WGS) entry which is preliminary data.</text>
</comment>
<sequence length="103" mass="11257">MICSRDSPISFASVPFLMASFAFSVSMEALSITRIALTFSGRRTWGTPSGYARRTDPSTVPGEPHRRAAPVGRPGGLPWPRRSPALDPLPPILRQLARESPIR</sequence>
<feature type="transmembrane region" description="Helical" evidence="2">
    <location>
        <begin position="16"/>
        <end position="37"/>
    </location>
</feature>
<organism evidence="3 4">
    <name type="scientific">Streptomyces thermospinosisporus</name>
    <dbReference type="NCBI Taxonomy" id="161482"/>
    <lineage>
        <taxon>Bacteria</taxon>
        <taxon>Bacillati</taxon>
        <taxon>Actinomycetota</taxon>
        <taxon>Actinomycetes</taxon>
        <taxon>Kitasatosporales</taxon>
        <taxon>Streptomycetaceae</taxon>
        <taxon>Streptomyces</taxon>
    </lineage>
</organism>
<evidence type="ECO:0000256" key="2">
    <source>
        <dbReference type="SAM" id="Phobius"/>
    </source>
</evidence>
<evidence type="ECO:0008006" key="5">
    <source>
        <dbReference type="Google" id="ProtNLM"/>
    </source>
</evidence>